<dbReference type="GO" id="GO:0003677">
    <property type="term" value="F:DNA binding"/>
    <property type="evidence" value="ECO:0007669"/>
    <property type="project" value="InterPro"/>
</dbReference>
<dbReference type="Proteomes" id="UP000186922">
    <property type="component" value="Unassembled WGS sequence"/>
</dbReference>
<proteinExistence type="predicted"/>
<comment type="caution">
    <text evidence="3">The sequence shown here is derived from an EMBL/GenBank/DDBJ whole genome shotgun (WGS) entry which is preliminary data.</text>
</comment>
<feature type="domain" description="HTH psq-type" evidence="2">
    <location>
        <begin position="1"/>
        <end position="39"/>
    </location>
</feature>
<dbReference type="AlphaFoldDB" id="A0A1D1UQP1"/>
<sequence>MEAALAAVANREMNGEQAAEKFRIPPSTLRDRLNGHHTKKIGRPTSFTEEEELEFCDILLSCMKVGAPLNKRKLTGIVRAIGLAKGIDEAKFGNRWHRGLLRRHSDISVRVISATSFKKAREWTKNRCEGWIAKLHSLGDRRFLDDPNGIWNLDESGFQLAQIYDKVYAQKGAQEVPAYAKGSETDRENMTLLALGNAAGKMLRALILYKGKMHIESHFADTNDEFFLSTNSSGVMDPFGCMII</sequence>
<dbReference type="EMBL" id="BDGG01000002">
    <property type="protein sequence ID" value="GAU92014.1"/>
    <property type="molecule type" value="Genomic_DNA"/>
</dbReference>
<reference evidence="3 4" key="1">
    <citation type="journal article" date="2016" name="Nat. Commun.">
        <title>Extremotolerant tardigrade genome and improved radiotolerance of human cultured cells by tardigrade-unique protein.</title>
        <authorList>
            <person name="Hashimoto T."/>
            <person name="Horikawa D.D."/>
            <person name="Saito Y."/>
            <person name="Kuwahara H."/>
            <person name="Kozuka-Hata H."/>
            <person name="Shin-I T."/>
            <person name="Minakuchi Y."/>
            <person name="Ohishi K."/>
            <person name="Motoyama A."/>
            <person name="Aizu T."/>
            <person name="Enomoto A."/>
            <person name="Kondo K."/>
            <person name="Tanaka S."/>
            <person name="Hara Y."/>
            <person name="Koshikawa S."/>
            <person name="Sagara H."/>
            <person name="Miura T."/>
            <person name="Yokobori S."/>
            <person name="Miyagawa K."/>
            <person name="Suzuki Y."/>
            <person name="Kubo T."/>
            <person name="Oyama M."/>
            <person name="Kohara Y."/>
            <person name="Fujiyama A."/>
            <person name="Arakawa K."/>
            <person name="Katayama T."/>
            <person name="Toyoda A."/>
            <person name="Kunieda T."/>
        </authorList>
    </citation>
    <scope>NUCLEOTIDE SEQUENCE [LARGE SCALE GENOMIC DNA]</scope>
    <source>
        <strain evidence="3 4">YOKOZUNA-1</strain>
    </source>
</reference>
<keyword evidence="4" id="KW-1185">Reference proteome</keyword>
<evidence type="ECO:0000256" key="1">
    <source>
        <dbReference type="ARBA" id="ARBA00004123"/>
    </source>
</evidence>
<gene>
    <name evidence="3" type="primary">RvY_04164-1</name>
    <name evidence="3" type="synonym">RvY_04164.1</name>
    <name evidence="3" type="ORF">RvY_04164</name>
</gene>
<dbReference type="Gene3D" id="1.10.10.60">
    <property type="entry name" value="Homeodomain-like"/>
    <property type="match status" value="1"/>
</dbReference>
<protein>
    <recommendedName>
        <fullName evidence="2">HTH psq-type domain-containing protein</fullName>
    </recommendedName>
</protein>
<evidence type="ECO:0000259" key="2">
    <source>
        <dbReference type="Pfam" id="PF05225"/>
    </source>
</evidence>
<dbReference type="InterPro" id="IPR009057">
    <property type="entry name" value="Homeodomain-like_sf"/>
</dbReference>
<dbReference type="SUPFAM" id="SSF46689">
    <property type="entry name" value="Homeodomain-like"/>
    <property type="match status" value="1"/>
</dbReference>
<comment type="subcellular location">
    <subcellularLocation>
        <location evidence="1">Nucleus</location>
    </subcellularLocation>
</comment>
<dbReference type="OrthoDB" id="10035668at2759"/>
<evidence type="ECO:0000313" key="4">
    <source>
        <dbReference type="Proteomes" id="UP000186922"/>
    </source>
</evidence>
<name>A0A1D1UQP1_RAMVA</name>
<organism evidence="3 4">
    <name type="scientific">Ramazzottius varieornatus</name>
    <name type="common">Water bear</name>
    <name type="synonym">Tardigrade</name>
    <dbReference type="NCBI Taxonomy" id="947166"/>
    <lineage>
        <taxon>Eukaryota</taxon>
        <taxon>Metazoa</taxon>
        <taxon>Ecdysozoa</taxon>
        <taxon>Tardigrada</taxon>
        <taxon>Eutardigrada</taxon>
        <taxon>Parachela</taxon>
        <taxon>Hypsibioidea</taxon>
        <taxon>Ramazzottiidae</taxon>
        <taxon>Ramazzottius</taxon>
    </lineage>
</organism>
<dbReference type="InterPro" id="IPR007889">
    <property type="entry name" value="HTH_Psq"/>
</dbReference>
<evidence type="ECO:0000313" key="3">
    <source>
        <dbReference type="EMBL" id="GAU92014.1"/>
    </source>
</evidence>
<accession>A0A1D1UQP1</accession>
<dbReference type="Pfam" id="PF05225">
    <property type="entry name" value="HTH_psq"/>
    <property type="match status" value="1"/>
</dbReference>
<dbReference type="GO" id="GO:0005634">
    <property type="term" value="C:nucleus"/>
    <property type="evidence" value="ECO:0007669"/>
    <property type="project" value="UniProtKB-SubCell"/>
</dbReference>